<dbReference type="CDD" id="cd02165">
    <property type="entry name" value="NMNAT"/>
    <property type="match status" value="1"/>
</dbReference>
<keyword evidence="7 10" id="KW-0067">ATP-binding</keyword>
<dbReference type="Pfam" id="PF01467">
    <property type="entry name" value="CTP_transf_like"/>
    <property type="match status" value="1"/>
</dbReference>
<dbReference type="InterPro" id="IPR004821">
    <property type="entry name" value="Cyt_trans-like"/>
</dbReference>
<evidence type="ECO:0000259" key="11">
    <source>
        <dbReference type="Pfam" id="PF01467"/>
    </source>
</evidence>
<evidence type="ECO:0000256" key="8">
    <source>
        <dbReference type="ARBA" id="ARBA00023027"/>
    </source>
</evidence>
<evidence type="ECO:0000256" key="5">
    <source>
        <dbReference type="ARBA" id="ARBA00022695"/>
    </source>
</evidence>
<evidence type="ECO:0000256" key="2">
    <source>
        <dbReference type="ARBA" id="ARBA00005019"/>
    </source>
</evidence>
<keyword evidence="5 10" id="KW-0548">Nucleotidyltransferase</keyword>
<reference evidence="12 13" key="1">
    <citation type="submission" date="2014-02" db="EMBL/GenBank/DDBJ databases">
        <title>Kosmotoga genome sequencing.</title>
        <authorList>
            <person name="Pollo S.M."/>
            <person name="Charchuk R."/>
            <person name="Nesbo C.L."/>
        </authorList>
    </citation>
    <scope>NUCLEOTIDE SEQUENCE [LARGE SCALE GENOMIC DNA]</scope>
    <source>
        <strain evidence="12 13">S304</strain>
    </source>
</reference>
<dbReference type="STRING" id="1453497.AT15_02580"/>
<dbReference type="RefSeq" id="WP_084251361.1">
    <property type="nucleotide sequence ID" value="NZ_JFHK01000002.1"/>
</dbReference>
<dbReference type="Proteomes" id="UP000077339">
    <property type="component" value="Unassembled WGS sequence"/>
</dbReference>
<dbReference type="EC" id="2.7.7.18" evidence="10"/>
<keyword evidence="6 10" id="KW-0547">Nucleotide-binding</keyword>
<dbReference type="OrthoDB" id="5295945at2"/>
<dbReference type="NCBIfam" id="TIGR00125">
    <property type="entry name" value="cyt_tran_rel"/>
    <property type="match status" value="1"/>
</dbReference>
<evidence type="ECO:0000256" key="1">
    <source>
        <dbReference type="ARBA" id="ARBA00002324"/>
    </source>
</evidence>
<proteinExistence type="inferred from homology"/>
<comment type="function">
    <text evidence="1 10">Catalyzes the reversible adenylation of nicotinate mononucleotide (NaMN) to nicotinic acid adenine dinucleotide (NaAD).</text>
</comment>
<evidence type="ECO:0000313" key="13">
    <source>
        <dbReference type="Proteomes" id="UP000077339"/>
    </source>
</evidence>
<dbReference type="EMBL" id="JFHK01000002">
    <property type="protein sequence ID" value="OAA31730.1"/>
    <property type="molecule type" value="Genomic_DNA"/>
</dbReference>
<evidence type="ECO:0000256" key="7">
    <source>
        <dbReference type="ARBA" id="ARBA00022840"/>
    </source>
</evidence>
<accession>A0A182C7R2</accession>
<comment type="pathway">
    <text evidence="2 10">Cofactor biosynthesis; NAD(+) biosynthesis; deamido-NAD(+) from nicotinate D-ribonucleotide: step 1/1.</text>
</comment>
<dbReference type="NCBIfam" id="TIGR00482">
    <property type="entry name" value="nicotinate (nicotinamide) nucleotide adenylyltransferase"/>
    <property type="match status" value="1"/>
</dbReference>
<dbReference type="PANTHER" id="PTHR39321">
    <property type="entry name" value="NICOTINATE-NUCLEOTIDE ADENYLYLTRANSFERASE-RELATED"/>
    <property type="match status" value="1"/>
</dbReference>
<evidence type="ECO:0000256" key="4">
    <source>
        <dbReference type="ARBA" id="ARBA00022679"/>
    </source>
</evidence>
<comment type="catalytic activity">
    <reaction evidence="9 10">
        <text>nicotinate beta-D-ribonucleotide + ATP + H(+) = deamido-NAD(+) + diphosphate</text>
        <dbReference type="Rhea" id="RHEA:22860"/>
        <dbReference type="ChEBI" id="CHEBI:15378"/>
        <dbReference type="ChEBI" id="CHEBI:30616"/>
        <dbReference type="ChEBI" id="CHEBI:33019"/>
        <dbReference type="ChEBI" id="CHEBI:57502"/>
        <dbReference type="ChEBI" id="CHEBI:58437"/>
        <dbReference type="EC" id="2.7.7.18"/>
    </reaction>
</comment>
<keyword evidence="13" id="KW-1185">Reference proteome</keyword>
<protein>
    <recommendedName>
        <fullName evidence="10">Probable nicotinate-nucleotide adenylyltransferase</fullName>
        <ecNumber evidence="10">2.7.7.18</ecNumber>
    </recommendedName>
    <alternativeName>
        <fullName evidence="10">Deamido-NAD(+) diphosphorylase</fullName>
    </alternativeName>
    <alternativeName>
        <fullName evidence="10">Deamido-NAD(+) pyrophosphorylase</fullName>
    </alternativeName>
    <alternativeName>
        <fullName evidence="10">Nicotinate mononucleotide adenylyltransferase</fullName>
        <shortName evidence="10">NaMN adenylyltransferase</shortName>
    </alternativeName>
</protein>
<evidence type="ECO:0000256" key="10">
    <source>
        <dbReference type="HAMAP-Rule" id="MF_00244"/>
    </source>
</evidence>
<dbReference type="PATRIC" id="fig|1453497.3.peg.513"/>
<comment type="caution">
    <text evidence="12">The sequence shown here is derived from an EMBL/GenBank/DDBJ whole genome shotgun (WGS) entry which is preliminary data.</text>
</comment>
<sequence>MNTKSKKYGIFGGSFDPVHNGHLILCSYAMEALKLDFLYVVPAFNPPHKDIVEAPFDKRTEWLKKAFVHDKRVIISTFEAEKGGLSYTIETVRYFTKRHHTPPYLLIGEDSARNIESWFKFQELLKEAFIVVYPRFEKNDSLINSSLLNYENRGISFLKAPLIQLSATEIRQRIKGKKSILGMIPESILPEVVAFYEKKV</sequence>
<dbReference type="GO" id="GO:0004515">
    <property type="term" value="F:nicotinate-nucleotide adenylyltransferase activity"/>
    <property type="evidence" value="ECO:0007669"/>
    <property type="project" value="UniProtKB-UniRule"/>
</dbReference>
<dbReference type="GO" id="GO:0005524">
    <property type="term" value="F:ATP binding"/>
    <property type="evidence" value="ECO:0007669"/>
    <property type="project" value="UniProtKB-KW"/>
</dbReference>
<keyword evidence="3 10" id="KW-0662">Pyridine nucleotide biosynthesis</keyword>
<name>A0A182C7R2_9BACT</name>
<dbReference type="AlphaFoldDB" id="A0A182C7R2"/>
<gene>
    <name evidence="10" type="primary">nadD</name>
    <name evidence="12" type="ORF">AT15_02580</name>
</gene>
<evidence type="ECO:0000256" key="6">
    <source>
        <dbReference type="ARBA" id="ARBA00022741"/>
    </source>
</evidence>
<dbReference type="GO" id="GO:0009435">
    <property type="term" value="P:NAD+ biosynthetic process"/>
    <property type="evidence" value="ECO:0007669"/>
    <property type="project" value="UniProtKB-UniRule"/>
</dbReference>
<keyword evidence="8 10" id="KW-0520">NAD</keyword>
<dbReference type="InterPro" id="IPR005248">
    <property type="entry name" value="NadD/NMNAT"/>
</dbReference>
<evidence type="ECO:0000256" key="3">
    <source>
        <dbReference type="ARBA" id="ARBA00022642"/>
    </source>
</evidence>
<feature type="domain" description="Cytidyltransferase-like" evidence="11">
    <location>
        <begin position="10"/>
        <end position="173"/>
    </location>
</feature>
<dbReference type="InterPro" id="IPR014729">
    <property type="entry name" value="Rossmann-like_a/b/a_fold"/>
</dbReference>
<comment type="similarity">
    <text evidence="10">Belongs to the NadD family.</text>
</comment>
<organism evidence="12 13">
    <name type="scientific">Kosmotoga arenicorallina S304</name>
    <dbReference type="NCBI Taxonomy" id="1453497"/>
    <lineage>
        <taxon>Bacteria</taxon>
        <taxon>Thermotogati</taxon>
        <taxon>Thermotogota</taxon>
        <taxon>Thermotogae</taxon>
        <taxon>Kosmotogales</taxon>
        <taxon>Kosmotogaceae</taxon>
        <taxon>Kosmotoga</taxon>
    </lineage>
</organism>
<dbReference type="UniPathway" id="UPA00253">
    <property type="reaction ID" value="UER00332"/>
</dbReference>
<dbReference type="HAMAP" id="MF_00244">
    <property type="entry name" value="NaMN_adenylyltr"/>
    <property type="match status" value="1"/>
</dbReference>
<keyword evidence="4 10" id="KW-0808">Transferase</keyword>
<evidence type="ECO:0000256" key="9">
    <source>
        <dbReference type="ARBA" id="ARBA00048721"/>
    </source>
</evidence>
<evidence type="ECO:0000313" key="12">
    <source>
        <dbReference type="EMBL" id="OAA31730.1"/>
    </source>
</evidence>
<dbReference type="SUPFAM" id="SSF52374">
    <property type="entry name" value="Nucleotidylyl transferase"/>
    <property type="match status" value="1"/>
</dbReference>
<dbReference type="Gene3D" id="3.40.50.620">
    <property type="entry name" value="HUPs"/>
    <property type="match status" value="1"/>
</dbReference>
<dbReference type="PANTHER" id="PTHR39321:SF3">
    <property type="entry name" value="PHOSPHOPANTETHEINE ADENYLYLTRANSFERASE"/>
    <property type="match status" value="1"/>
</dbReference>